<evidence type="ECO:0000313" key="2">
    <source>
        <dbReference type="Proteomes" id="UP000334820"/>
    </source>
</evidence>
<dbReference type="InterPro" id="IPR029069">
    <property type="entry name" value="HotDog_dom_sf"/>
</dbReference>
<sequence length="158" mass="18147">MDQRNDRPLAQAVQEFEVSLVDMDPFFIHYTAYTIWMDRGFLHLLKTLGHPLHTLFAEGYGFPVVHCQLDFWEPAALDERVRLTTALVRLGRTSLTVRYDFARMEADGSLTPLARGESVHVYTQRATRQAHELPAWLRALAEGKSRAPTALPHEQHHQ</sequence>
<gene>
    <name evidence="1" type="ORF">KTAU_02980</name>
</gene>
<dbReference type="Proteomes" id="UP000334820">
    <property type="component" value="Unassembled WGS sequence"/>
</dbReference>
<reference evidence="1 2" key="1">
    <citation type="journal article" date="2019" name="Int. J. Syst. Evol. Microbiol.">
        <title>Thermogemmatispora aurantia sp. nov. and Thermogemmatispora argillosa sp. nov., within the class Ktedonobacteria, and emended description of the genus Thermogemmatispora.</title>
        <authorList>
            <person name="Zheng Y."/>
            <person name="Wang C.M."/>
            <person name="Sakai Y."/>
            <person name="Abe K."/>
            <person name="Yokota A."/>
            <person name="Yabe S."/>
        </authorList>
    </citation>
    <scope>NUCLEOTIDE SEQUENCE [LARGE SCALE GENOMIC DNA]</scope>
    <source>
        <strain evidence="1 2">A1-2</strain>
    </source>
</reference>
<dbReference type="AlphaFoldDB" id="A0A5J4K4F5"/>
<dbReference type="SUPFAM" id="SSF54637">
    <property type="entry name" value="Thioesterase/thiol ester dehydrase-isomerase"/>
    <property type="match status" value="1"/>
</dbReference>
<organism evidence="1 2">
    <name type="scientific">Thermogemmatispora aurantia</name>
    <dbReference type="NCBI Taxonomy" id="2045279"/>
    <lineage>
        <taxon>Bacteria</taxon>
        <taxon>Bacillati</taxon>
        <taxon>Chloroflexota</taxon>
        <taxon>Ktedonobacteria</taxon>
        <taxon>Thermogemmatisporales</taxon>
        <taxon>Thermogemmatisporaceae</taxon>
        <taxon>Thermogemmatispora</taxon>
    </lineage>
</organism>
<evidence type="ECO:0000313" key="1">
    <source>
        <dbReference type="EMBL" id="GER81660.1"/>
    </source>
</evidence>
<dbReference type="CDD" id="cd00586">
    <property type="entry name" value="4HBT"/>
    <property type="match status" value="1"/>
</dbReference>
<dbReference type="EMBL" id="BKZV01000001">
    <property type="protein sequence ID" value="GER81660.1"/>
    <property type="molecule type" value="Genomic_DNA"/>
</dbReference>
<dbReference type="Pfam" id="PF13279">
    <property type="entry name" value="4HBT_2"/>
    <property type="match status" value="1"/>
</dbReference>
<accession>A0A5J4K4F5</accession>
<protein>
    <submittedName>
        <fullName evidence="1">Uncharacterized protein</fullName>
    </submittedName>
</protein>
<proteinExistence type="predicted"/>
<dbReference type="Gene3D" id="3.10.129.10">
    <property type="entry name" value="Hotdog Thioesterase"/>
    <property type="match status" value="1"/>
</dbReference>
<name>A0A5J4K4F5_9CHLR</name>
<comment type="caution">
    <text evidence="1">The sequence shown here is derived from an EMBL/GenBank/DDBJ whole genome shotgun (WGS) entry which is preliminary data.</text>
</comment>
<keyword evidence="2" id="KW-1185">Reference proteome</keyword>
<dbReference type="RefSeq" id="WP_151726683.1">
    <property type="nucleotide sequence ID" value="NZ_BKZV01000001.1"/>
</dbReference>